<keyword evidence="3" id="KW-1185">Reference proteome</keyword>
<dbReference type="InterPro" id="IPR037523">
    <property type="entry name" value="VOC_core"/>
</dbReference>
<feature type="domain" description="VOC" evidence="1">
    <location>
        <begin position="4"/>
        <end position="125"/>
    </location>
</feature>
<dbReference type="PROSITE" id="PS51819">
    <property type="entry name" value="VOC"/>
    <property type="match status" value="1"/>
</dbReference>
<evidence type="ECO:0000259" key="1">
    <source>
        <dbReference type="PROSITE" id="PS51819"/>
    </source>
</evidence>
<sequence>MNLTCKQVILFCADVKKLVHFYTECFGFSIIGTFDENWTVLDAGQVELAFHKIPPEHLPTPPGAFTVTDTNVKLVFETGAALSSFHEQLLAKGTDVGAIQQYPGYPFQVCDGRDPEGNVFQLRQLL</sequence>
<proteinExistence type="predicted"/>
<evidence type="ECO:0000313" key="2">
    <source>
        <dbReference type="EMBL" id="MBG9378541.1"/>
    </source>
</evidence>
<dbReference type="AlphaFoldDB" id="A0A931H042"/>
<evidence type="ECO:0000313" key="3">
    <source>
        <dbReference type="Proteomes" id="UP000628448"/>
    </source>
</evidence>
<accession>A0A931H042</accession>
<reference evidence="2" key="1">
    <citation type="submission" date="2020-11" db="EMBL/GenBank/DDBJ databases">
        <title>Bacterial whole genome sequence for Panacibacter sp. DH6.</title>
        <authorList>
            <person name="Le V."/>
            <person name="Ko S."/>
            <person name="Ahn C.-Y."/>
            <person name="Oh H.-M."/>
        </authorList>
    </citation>
    <scope>NUCLEOTIDE SEQUENCE</scope>
    <source>
        <strain evidence="2">DH6</strain>
    </source>
</reference>
<dbReference type="Pfam" id="PF00903">
    <property type="entry name" value="Glyoxalase"/>
    <property type="match status" value="1"/>
</dbReference>
<comment type="caution">
    <text evidence="2">The sequence shown here is derived from an EMBL/GenBank/DDBJ whole genome shotgun (WGS) entry which is preliminary data.</text>
</comment>
<dbReference type="EMBL" id="JADWYR010000003">
    <property type="protein sequence ID" value="MBG9378541.1"/>
    <property type="molecule type" value="Genomic_DNA"/>
</dbReference>
<gene>
    <name evidence="2" type="ORF">I5907_20060</name>
</gene>
<name>A0A931H042_9BACT</name>
<dbReference type="Gene3D" id="3.10.180.10">
    <property type="entry name" value="2,3-Dihydroxybiphenyl 1,2-Dioxygenase, domain 1"/>
    <property type="match status" value="1"/>
</dbReference>
<dbReference type="Proteomes" id="UP000628448">
    <property type="component" value="Unassembled WGS sequence"/>
</dbReference>
<organism evidence="2 3">
    <name type="scientific">Panacibacter microcysteis</name>
    <dbReference type="NCBI Taxonomy" id="2793269"/>
    <lineage>
        <taxon>Bacteria</taxon>
        <taxon>Pseudomonadati</taxon>
        <taxon>Bacteroidota</taxon>
        <taxon>Chitinophagia</taxon>
        <taxon>Chitinophagales</taxon>
        <taxon>Chitinophagaceae</taxon>
        <taxon>Panacibacter</taxon>
    </lineage>
</organism>
<dbReference type="SUPFAM" id="SSF54593">
    <property type="entry name" value="Glyoxalase/Bleomycin resistance protein/Dihydroxybiphenyl dioxygenase"/>
    <property type="match status" value="1"/>
</dbReference>
<protein>
    <submittedName>
        <fullName evidence="2">VOC family protein</fullName>
    </submittedName>
</protein>
<dbReference type="InterPro" id="IPR029068">
    <property type="entry name" value="Glyas_Bleomycin-R_OHBP_Dase"/>
</dbReference>
<dbReference type="InterPro" id="IPR004360">
    <property type="entry name" value="Glyas_Fos-R_dOase_dom"/>
</dbReference>
<dbReference type="RefSeq" id="WP_196992640.1">
    <property type="nucleotide sequence ID" value="NZ_JADWYR010000003.1"/>
</dbReference>